<dbReference type="PROSITE" id="PS50164">
    <property type="entry name" value="GIY_YIG"/>
    <property type="match status" value="1"/>
</dbReference>
<keyword evidence="6 7" id="KW-0742">SOS response</keyword>
<keyword evidence="12" id="KW-1185">Reference proteome</keyword>
<dbReference type="SUPFAM" id="SSF82771">
    <property type="entry name" value="GIY-YIG endonuclease"/>
    <property type="match status" value="1"/>
</dbReference>
<proteinExistence type="inferred from homology"/>
<feature type="domain" description="UvrC family homology region profile" evidence="10">
    <location>
        <begin position="255"/>
        <end position="482"/>
    </location>
</feature>
<dbReference type="InterPro" id="IPR010994">
    <property type="entry name" value="RuvA_2-like"/>
</dbReference>
<dbReference type="GO" id="GO:0009380">
    <property type="term" value="C:excinuclease repair complex"/>
    <property type="evidence" value="ECO:0007669"/>
    <property type="project" value="InterPro"/>
</dbReference>
<evidence type="ECO:0000256" key="7">
    <source>
        <dbReference type="HAMAP-Rule" id="MF_00203"/>
    </source>
</evidence>
<dbReference type="Pfam" id="PF22920">
    <property type="entry name" value="UvrC_RNaseH"/>
    <property type="match status" value="1"/>
</dbReference>
<dbReference type="Pfam" id="PF08459">
    <property type="entry name" value="UvrC_RNaseH_dom"/>
    <property type="match status" value="1"/>
</dbReference>
<gene>
    <name evidence="7 11" type="primary">uvrC</name>
    <name evidence="11" type="ORF">D0544_06455</name>
</gene>
<dbReference type="NCBIfam" id="TIGR00194">
    <property type="entry name" value="uvrC"/>
    <property type="match status" value="1"/>
</dbReference>
<dbReference type="Gene3D" id="1.10.150.20">
    <property type="entry name" value="5' to 3' exonuclease, C-terminal subdomain"/>
    <property type="match status" value="1"/>
</dbReference>
<dbReference type="GO" id="GO:0006289">
    <property type="term" value="P:nucleotide-excision repair"/>
    <property type="evidence" value="ECO:0007669"/>
    <property type="project" value="UniProtKB-UniRule"/>
</dbReference>
<dbReference type="Pfam" id="PF02151">
    <property type="entry name" value="UVR"/>
    <property type="match status" value="1"/>
</dbReference>
<dbReference type="GO" id="GO:0005737">
    <property type="term" value="C:cytoplasm"/>
    <property type="evidence" value="ECO:0007669"/>
    <property type="project" value="UniProtKB-SubCell"/>
</dbReference>
<reference evidence="11 12" key="2">
    <citation type="submission" date="2018-12" db="EMBL/GenBank/DDBJ databases">
        <title>Simiduia agarivorans gen. nov., sp. nov., a marine, agarolytic bacterium isolated from shallow coastal water from Keelung, Taiwan.</title>
        <authorList>
            <person name="Shieh W.Y."/>
        </authorList>
    </citation>
    <scope>NUCLEOTIDE SEQUENCE [LARGE SCALE GENOMIC DNA]</scope>
    <source>
        <strain evidence="11 12">GTF-13</strain>
    </source>
</reference>
<feature type="domain" description="GIY-YIG" evidence="9">
    <location>
        <begin position="17"/>
        <end position="95"/>
    </location>
</feature>
<dbReference type="InterPro" id="IPR001162">
    <property type="entry name" value="UvrC_RNase_H_dom"/>
</dbReference>
<dbReference type="CDD" id="cd10434">
    <property type="entry name" value="GIY-YIG_UvrC_Cho"/>
    <property type="match status" value="1"/>
</dbReference>
<evidence type="ECO:0000259" key="10">
    <source>
        <dbReference type="PROSITE" id="PS50165"/>
    </source>
</evidence>
<dbReference type="InterPro" id="IPR000305">
    <property type="entry name" value="GIY-YIG_endonuc"/>
</dbReference>
<comment type="subcellular location">
    <subcellularLocation>
        <location evidence="7">Cytoplasm</location>
    </subcellularLocation>
</comment>
<dbReference type="EMBL" id="QWEZ01000001">
    <property type="protein sequence ID" value="RRJ84736.1"/>
    <property type="molecule type" value="Genomic_DNA"/>
</dbReference>
<comment type="similarity">
    <text evidence="7">Belongs to the UvrC family.</text>
</comment>
<dbReference type="AlphaFoldDB" id="A0A3P3VSR7"/>
<comment type="function">
    <text evidence="7">The UvrABC repair system catalyzes the recognition and processing of DNA lesions. UvrC both incises the 5' and 3' sides of the lesion. The N-terminal half is responsible for the 3' incision and the C-terminal half is responsible for the 5' incision.</text>
</comment>
<dbReference type="Gene3D" id="3.40.1440.10">
    <property type="entry name" value="GIY-YIG endonuclease"/>
    <property type="match status" value="1"/>
</dbReference>
<evidence type="ECO:0000259" key="8">
    <source>
        <dbReference type="PROSITE" id="PS50151"/>
    </source>
</evidence>
<feature type="domain" description="UVR" evidence="8">
    <location>
        <begin position="205"/>
        <end position="240"/>
    </location>
</feature>
<evidence type="ECO:0000256" key="3">
    <source>
        <dbReference type="ARBA" id="ARBA00022769"/>
    </source>
</evidence>
<dbReference type="Pfam" id="PF01541">
    <property type="entry name" value="GIY-YIG"/>
    <property type="match status" value="1"/>
</dbReference>
<keyword evidence="3 7" id="KW-0228">DNA excision</keyword>
<dbReference type="Gene3D" id="3.30.420.340">
    <property type="entry name" value="UvrC, RNAse H endonuclease domain"/>
    <property type="match status" value="1"/>
</dbReference>
<dbReference type="GO" id="GO:0003677">
    <property type="term" value="F:DNA binding"/>
    <property type="evidence" value="ECO:0007669"/>
    <property type="project" value="UniProtKB-UniRule"/>
</dbReference>
<dbReference type="GO" id="GO:0009432">
    <property type="term" value="P:SOS response"/>
    <property type="evidence" value="ECO:0007669"/>
    <property type="project" value="UniProtKB-UniRule"/>
</dbReference>
<comment type="subunit">
    <text evidence="7">Interacts with UvrB in an incision complex.</text>
</comment>
<dbReference type="FunFam" id="3.40.1440.10:FF:000001">
    <property type="entry name" value="UvrABC system protein C"/>
    <property type="match status" value="1"/>
</dbReference>
<protein>
    <recommendedName>
        <fullName evidence="7">UvrABC system protein C</fullName>
        <shortName evidence="7">Protein UvrC</shortName>
    </recommendedName>
    <alternativeName>
        <fullName evidence="7">Excinuclease ABC subunit C</fullName>
    </alternativeName>
</protein>
<dbReference type="SMART" id="SM00465">
    <property type="entry name" value="GIYc"/>
    <property type="match status" value="1"/>
</dbReference>
<dbReference type="PANTHER" id="PTHR30562">
    <property type="entry name" value="UVRC/OXIDOREDUCTASE"/>
    <property type="match status" value="1"/>
</dbReference>
<dbReference type="InterPro" id="IPR004791">
    <property type="entry name" value="UvrC"/>
</dbReference>
<dbReference type="FunFam" id="3.30.420.340:FF:000001">
    <property type="entry name" value="UvrABC system protein C"/>
    <property type="match status" value="1"/>
</dbReference>
<evidence type="ECO:0000256" key="5">
    <source>
        <dbReference type="ARBA" id="ARBA00023204"/>
    </source>
</evidence>
<dbReference type="RefSeq" id="WP_125015166.1">
    <property type="nucleotide sequence ID" value="NZ_QWEZ01000001.1"/>
</dbReference>
<dbReference type="InterPro" id="IPR036876">
    <property type="entry name" value="UVR_dom_sf"/>
</dbReference>
<dbReference type="InterPro" id="IPR001943">
    <property type="entry name" value="UVR_dom"/>
</dbReference>
<dbReference type="PROSITE" id="PS50151">
    <property type="entry name" value="UVR"/>
    <property type="match status" value="1"/>
</dbReference>
<evidence type="ECO:0000313" key="12">
    <source>
        <dbReference type="Proteomes" id="UP000280792"/>
    </source>
</evidence>
<evidence type="ECO:0000256" key="2">
    <source>
        <dbReference type="ARBA" id="ARBA00022763"/>
    </source>
</evidence>
<dbReference type="SUPFAM" id="SSF46600">
    <property type="entry name" value="C-terminal UvrC-binding domain of UvrB"/>
    <property type="match status" value="1"/>
</dbReference>
<evidence type="ECO:0000259" key="9">
    <source>
        <dbReference type="PROSITE" id="PS50164"/>
    </source>
</evidence>
<evidence type="ECO:0000256" key="4">
    <source>
        <dbReference type="ARBA" id="ARBA00022881"/>
    </source>
</evidence>
<comment type="caution">
    <text evidence="11">The sequence shown here is derived from an EMBL/GenBank/DDBJ whole genome shotgun (WGS) entry which is preliminary data.</text>
</comment>
<name>A0A3P3VSR7_9GAMM</name>
<dbReference type="NCBIfam" id="NF001824">
    <property type="entry name" value="PRK00558.1-5"/>
    <property type="match status" value="1"/>
</dbReference>
<organism evidence="11 12">
    <name type="scientific">Aestuariirhabdus litorea</name>
    <dbReference type="NCBI Taxonomy" id="2528527"/>
    <lineage>
        <taxon>Bacteria</taxon>
        <taxon>Pseudomonadati</taxon>
        <taxon>Pseudomonadota</taxon>
        <taxon>Gammaproteobacteria</taxon>
        <taxon>Oceanospirillales</taxon>
        <taxon>Aestuariirhabdaceae</taxon>
        <taxon>Aestuariirhabdus</taxon>
    </lineage>
</organism>
<sequence length="610" mass="68261">MTSAVFDHKAFLSSQQHQPGIYQMYDAEAAILYVGKAKSLKSRLSSYFRSSGLAPKTAALVARIAHIETIVTNTEAEALILEQNLIKQLRPPYNILLRDDKSYPYVFISTDRAYPRLGFYRGRKRPGVEYFGPYPSAGAIRESMNILQRVFRVRQCEDSYFRNRTRPCLQYQIKRCKAPCTGLVSEQEYAVDVERSRLFLQGKSQELIYKLLEEMEAAAAALEFEKAAELRDQVTQLRSAQEQQVIDRNGGNVDVVAMAEQGDHLCFSRLGIRGGRVIASHSSFHQRKTDDGTGEIYADFLAQLYLGQRSSTELPEEVVTAEAVEDATLLEQAFAKGLGQPLKIRHRVRGDRANWVRLALKNAQQSLSARLSSKSSIRQRYLELQQLLELDRVPARMECFDISHSSGEATVASCVVFNEEGPLKSSYRRFNIRGVTPGDDYAAMRQALQRRYSRVLKEGAALPDLLFIDGGKGQLSMANQVVEELGLSGMLLVGVAKGETRKPGLETLIVNGSFEEIQLPRGSGALLLVQSIRDEAHRFAITGHRQRRAKARNRSRLEDVPGIGAKRRQQLLKYFGGLQGVVEAPVSELQKVQGISAHLAHQIHDALHPD</sequence>
<dbReference type="PANTHER" id="PTHR30562:SF1">
    <property type="entry name" value="UVRABC SYSTEM PROTEIN C"/>
    <property type="match status" value="1"/>
</dbReference>
<dbReference type="Proteomes" id="UP000280792">
    <property type="component" value="Unassembled WGS sequence"/>
</dbReference>
<dbReference type="SMART" id="SM00278">
    <property type="entry name" value="HhH1"/>
    <property type="match status" value="2"/>
</dbReference>
<dbReference type="Pfam" id="PF14520">
    <property type="entry name" value="HHH_5"/>
    <property type="match status" value="1"/>
</dbReference>
<dbReference type="InterPro" id="IPR038476">
    <property type="entry name" value="UvrC_RNase_H_dom_sf"/>
</dbReference>
<dbReference type="PROSITE" id="PS50165">
    <property type="entry name" value="UVRC"/>
    <property type="match status" value="1"/>
</dbReference>
<keyword evidence="1 7" id="KW-0963">Cytoplasm</keyword>
<keyword evidence="4 7" id="KW-0267">Excision nuclease</keyword>
<keyword evidence="5 7" id="KW-0234">DNA repair</keyword>
<dbReference type="InterPro" id="IPR050066">
    <property type="entry name" value="UvrABC_protein_C"/>
</dbReference>
<reference evidence="11 12" key="1">
    <citation type="submission" date="2018-08" db="EMBL/GenBank/DDBJ databases">
        <authorList>
            <person name="Khan S.A."/>
        </authorList>
    </citation>
    <scope>NUCLEOTIDE SEQUENCE [LARGE SCALE GENOMIC DNA]</scope>
    <source>
        <strain evidence="11 12">GTF-13</strain>
    </source>
</reference>
<dbReference type="InterPro" id="IPR047296">
    <property type="entry name" value="GIY-YIG_UvrC_Cho"/>
</dbReference>
<evidence type="ECO:0000313" key="11">
    <source>
        <dbReference type="EMBL" id="RRJ84736.1"/>
    </source>
</evidence>
<evidence type="ECO:0000256" key="6">
    <source>
        <dbReference type="ARBA" id="ARBA00023236"/>
    </source>
</evidence>
<keyword evidence="2 7" id="KW-0227">DNA damage</keyword>
<accession>A0A3P3VSR7</accession>
<evidence type="ECO:0000256" key="1">
    <source>
        <dbReference type="ARBA" id="ARBA00022490"/>
    </source>
</evidence>
<dbReference type="InterPro" id="IPR003583">
    <property type="entry name" value="Hlx-hairpin-Hlx_DNA-bd_motif"/>
</dbReference>
<dbReference type="Gene3D" id="4.10.860.10">
    <property type="entry name" value="UVR domain"/>
    <property type="match status" value="1"/>
</dbReference>
<dbReference type="SUPFAM" id="SSF47781">
    <property type="entry name" value="RuvA domain 2-like"/>
    <property type="match status" value="1"/>
</dbReference>
<dbReference type="HAMAP" id="MF_00203">
    <property type="entry name" value="UvrC"/>
    <property type="match status" value="1"/>
</dbReference>
<dbReference type="InterPro" id="IPR035901">
    <property type="entry name" value="GIY-YIG_endonuc_sf"/>
</dbReference>
<dbReference type="GO" id="GO:0009381">
    <property type="term" value="F:excinuclease ABC activity"/>
    <property type="evidence" value="ECO:0007669"/>
    <property type="project" value="UniProtKB-UniRule"/>
</dbReference>